<comment type="caution">
    <text evidence="2">The sequence shown here is derived from an EMBL/GenBank/DDBJ whole genome shotgun (WGS) entry which is preliminary data.</text>
</comment>
<dbReference type="Pfam" id="PF03797">
    <property type="entry name" value="Autotransporter"/>
    <property type="match status" value="1"/>
</dbReference>
<dbReference type="InterPro" id="IPR005546">
    <property type="entry name" value="Autotransporte_beta"/>
</dbReference>
<gene>
    <name evidence="2" type="ORF">GR328_19570</name>
</gene>
<dbReference type="Proteomes" id="UP000436483">
    <property type="component" value="Unassembled WGS sequence"/>
</dbReference>
<sequence>MTMAYPTFDPRTFAVWGEGFGSWGRVQGDGNAGSLNRSTGGFVFGAEVLIEQNLRIGIAGGLTITDTDVGCRLSFGSDESRFGAIYGSGRWGAIHARLGVSYAWHDIDPSHHVVAPGLNDHTTASYDGPTMQAFG</sequence>
<dbReference type="NCBIfam" id="TIGR01414">
    <property type="entry name" value="autotrans_barl"/>
    <property type="match status" value="1"/>
</dbReference>
<dbReference type="GO" id="GO:0019867">
    <property type="term" value="C:outer membrane"/>
    <property type="evidence" value="ECO:0007669"/>
    <property type="project" value="InterPro"/>
</dbReference>
<dbReference type="EMBL" id="WURB01000018">
    <property type="protein sequence ID" value="MXQ13616.1"/>
    <property type="molecule type" value="Genomic_DNA"/>
</dbReference>
<dbReference type="SUPFAM" id="SSF103515">
    <property type="entry name" value="Autotransporter"/>
    <property type="match status" value="1"/>
</dbReference>
<reference evidence="2 3" key="1">
    <citation type="submission" date="2019-12" db="EMBL/GenBank/DDBJ databases">
        <authorList>
            <person name="Yuan C.-G."/>
        </authorList>
    </citation>
    <scope>NUCLEOTIDE SEQUENCE [LARGE SCALE GENOMIC DNA]</scope>
    <source>
        <strain evidence="2 3">KCTC 23863</strain>
    </source>
</reference>
<reference evidence="2 3" key="2">
    <citation type="submission" date="2020-01" db="EMBL/GenBank/DDBJ databases">
        <title>Microvirga sp. nov., an arsenate reduction bacterium isolated from Tibet hotspring sediments.</title>
        <authorList>
            <person name="Xian W.-D."/>
            <person name="Li W.-J."/>
        </authorList>
    </citation>
    <scope>NUCLEOTIDE SEQUENCE [LARGE SCALE GENOMIC DNA]</scope>
    <source>
        <strain evidence="2 3">KCTC 23863</strain>
    </source>
</reference>
<proteinExistence type="predicted"/>
<dbReference type="AlphaFoldDB" id="A0A7X3MUR7"/>
<feature type="domain" description="Autotransporter" evidence="1">
    <location>
        <begin position="8"/>
        <end position="135"/>
    </location>
</feature>
<keyword evidence="3" id="KW-1185">Reference proteome</keyword>
<dbReference type="InterPro" id="IPR006315">
    <property type="entry name" value="OM_autotransptr_brl_dom"/>
</dbReference>
<dbReference type="OrthoDB" id="9804931at2"/>
<dbReference type="PROSITE" id="PS51208">
    <property type="entry name" value="AUTOTRANSPORTER"/>
    <property type="match status" value="1"/>
</dbReference>
<evidence type="ECO:0000259" key="1">
    <source>
        <dbReference type="PROSITE" id="PS51208"/>
    </source>
</evidence>
<name>A0A7X3MUR7_9HYPH</name>
<protein>
    <submittedName>
        <fullName evidence="2">Autotransporter domain-containing protein</fullName>
    </submittedName>
</protein>
<organism evidence="2 3">
    <name type="scientific">Microvirga makkahensis</name>
    <dbReference type="NCBI Taxonomy" id="1128670"/>
    <lineage>
        <taxon>Bacteria</taxon>
        <taxon>Pseudomonadati</taxon>
        <taxon>Pseudomonadota</taxon>
        <taxon>Alphaproteobacteria</taxon>
        <taxon>Hyphomicrobiales</taxon>
        <taxon>Methylobacteriaceae</taxon>
        <taxon>Microvirga</taxon>
    </lineage>
</organism>
<dbReference type="InterPro" id="IPR036709">
    <property type="entry name" value="Autotransporte_beta_dom_sf"/>
</dbReference>
<evidence type="ECO:0000313" key="2">
    <source>
        <dbReference type="EMBL" id="MXQ13616.1"/>
    </source>
</evidence>
<accession>A0A7X3MUR7</accession>
<dbReference type="Gene3D" id="2.40.128.130">
    <property type="entry name" value="Autotransporter beta-domain"/>
    <property type="match status" value="1"/>
</dbReference>
<evidence type="ECO:0000313" key="3">
    <source>
        <dbReference type="Proteomes" id="UP000436483"/>
    </source>
</evidence>